<dbReference type="PANTHER" id="PTHR48050">
    <property type="entry name" value="STEROL 3-BETA-GLUCOSYLTRANSFERASE"/>
    <property type="match status" value="1"/>
</dbReference>
<gene>
    <name evidence="22" type="primary">ATG26</name>
    <name evidence="22" type="ORF">AWJ20_2800</name>
</gene>
<dbReference type="InterPro" id="IPR004276">
    <property type="entry name" value="GlycoTrans_28_N"/>
</dbReference>
<dbReference type="InterPro" id="IPR050426">
    <property type="entry name" value="Glycosyltransferase_28"/>
</dbReference>
<dbReference type="CDD" id="cd13215">
    <property type="entry name" value="PH-GRAM1_AGT26"/>
    <property type="match status" value="1"/>
</dbReference>
<dbReference type="GO" id="GO:0005737">
    <property type="term" value="C:cytoplasm"/>
    <property type="evidence" value="ECO:0007669"/>
    <property type="project" value="UniProtKB-SubCell"/>
</dbReference>
<dbReference type="RefSeq" id="XP_018737653.1">
    <property type="nucleotide sequence ID" value="XM_018879770.1"/>
</dbReference>
<protein>
    <recommendedName>
        <fullName evidence="5">Sterol 3-beta-glucosyltransferase</fullName>
        <ecNumber evidence="4">2.4.1.173</ecNumber>
    </recommendedName>
    <alternativeName>
        <fullName evidence="17">Autophagy-related protein 26</fullName>
    </alternativeName>
</protein>
<feature type="compositionally biased region" description="Basic and acidic residues" evidence="20">
    <location>
        <begin position="337"/>
        <end position="347"/>
    </location>
</feature>
<evidence type="ECO:0000256" key="15">
    <source>
        <dbReference type="ARBA" id="ARBA00023166"/>
    </source>
</evidence>
<evidence type="ECO:0000256" key="14">
    <source>
        <dbReference type="ARBA" id="ARBA00023136"/>
    </source>
</evidence>
<dbReference type="Proteomes" id="UP000189580">
    <property type="component" value="Chromosome b"/>
</dbReference>
<dbReference type="GO" id="GO:0016906">
    <property type="term" value="F:sterol 3-beta-glucosyltransferase activity"/>
    <property type="evidence" value="ECO:0007669"/>
    <property type="project" value="UniProtKB-EC"/>
</dbReference>
<keyword evidence="15" id="KW-1207">Sterol metabolism</keyword>
<dbReference type="Pfam" id="PF06722">
    <property type="entry name" value="EryCIII-like_C"/>
    <property type="match status" value="1"/>
</dbReference>
<evidence type="ECO:0000256" key="13">
    <source>
        <dbReference type="ARBA" id="ARBA00023098"/>
    </source>
</evidence>
<feature type="region of interest" description="Disordered" evidence="20">
    <location>
        <begin position="232"/>
        <end position="251"/>
    </location>
</feature>
<dbReference type="GeneID" id="30034752"/>
<organism evidence="22 23">
    <name type="scientific">Sugiyamaella lignohabitans</name>
    <dbReference type="NCBI Taxonomy" id="796027"/>
    <lineage>
        <taxon>Eukaryota</taxon>
        <taxon>Fungi</taxon>
        <taxon>Dikarya</taxon>
        <taxon>Ascomycota</taxon>
        <taxon>Saccharomycotina</taxon>
        <taxon>Dipodascomycetes</taxon>
        <taxon>Dipodascales</taxon>
        <taxon>Trichomonascaceae</taxon>
        <taxon>Sugiyamaella</taxon>
    </lineage>
</organism>
<evidence type="ECO:0000256" key="6">
    <source>
        <dbReference type="ARBA" id="ARBA00022490"/>
    </source>
</evidence>
<dbReference type="EMBL" id="CP014503">
    <property type="protein sequence ID" value="ANB15176.1"/>
    <property type="molecule type" value="Genomic_DNA"/>
</dbReference>
<evidence type="ECO:0000259" key="21">
    <source>
        <dbReference type="PROSITE" id="PS50003"/>
    </source>
</evidence>
<dbReference type="InterPro" id="IPR048065">
    <property type="entry name" value="ATG26_PH_GRAM2"/>
</dbReference>
<dbReference type="PROSITE" id="PS50003">
    <property type="entry name" value="PH_DOMAIN"/>
    <property type="match status" value="1"/>
</dbReference>
<dbReference type="InterPro" id="IPR001849">
    <property type="entry name" value="PH_domain"/>
</dbReference>
<dbReference type="InterPro" id="IPR002213">
    <property type="entry name" value="UDP_glucos_trans"/>
</dbReference>
<reference evidence="22 23" key="1">
    <citation type="submission" date="2016-02" db="EMBL/GenBank/DDBJ databases">
        <title>Complete genome sequence and transcriptome regulation of the pentose utilising yeast Sugiyamaella lignohabitans.</title>
        <authorList>
            <person name="Bellasio M."/>
            <person name="Peymann A."/>
            <person name="Valli M."/>
            <person name="Sipitzky M."/>
            <person name="Graf A."/>
            <person name="Sauer M."/>
            <person name="Marx H."/>
            <person name="Mattanovich D."/>
        </authorList>
    </citation>
    <scope>NUCLEOTIDE SEQUENCE [LARGE SCALE GENOMIC DNA]</scope>
    <source>
        <strain evidence="22 23">CBS 10342</strain>
    </source>
</reference>
<dbReference type="FunFam" id="2.30.29.30:FF:000303">
    <property type="entry name" value="Sterol 3-beta-glucosyltransferase"/>
    <property type="match status" value="1"/>
</dbReference>
<dbReference type="Gene3D" id="3.40.50.2000">
    <property type="entry name" value="Glycogen Phosphorylase B"/>
    <property type="match status" value="2"/>
</dbReference>
<dbReference type="InterPro" id="IPR048066">
    <property type="entry name" value="ATG26_PH_GRAM1"/>
</dbReference>
<dbReference type="GO" id="GO:0005975">
    <property type="term" value="P:carbohydrate metabolic process"/>
    <property type="evidence" value="ECO:0007669"/>
    <property type="project" value="InterPro"/>
</dbReference>
<evidence type="ECO:0000256" key="8">
    <source>
        <dbReference type="ARBA" id="ARBA00022676"/>
    </source>
</evidence>
<keyword evidence="14" id="KW-0472">Membrane</keyword>
<dbReference type="FunFam" id="2.30.29.30:FF:000391">
    <property type="entry name" value="Sterol 3-beta-glucosyltransferase"/>
    <property type="match status" value="1"/>
</dbReference>
<keyword evidence="10" id="KW-0677">Repeat</keyword>
<dbReference type="Pfam" id="PF02893">
    <property type="entry name" value="GRAM"/>
    <property type="match status" value="1"/>
</dbReference>
<dbReference type="EC" id="2.4.1.173" evidence="4"/>
<dbReference type="GO" id="GO:0016126">
    <property type="term" value="P:sterol biosynthetic process"/>
    <property type="evidence" value="ECO:0007669"/>
    <property type="project" value="UniProtKB-KW"/>
</dbReference>
<dbReference type="Gene3D" id="2.30.29.30">
    <property type="entry name" value="Pleckstrin-homology domain (PH domain)/Phosphotyrosine-binding domain (PTB)"/>
    <property type="match status" value="2"/>
</dbReference>
<feature type="region of interest" description="Disordered" evidence="20">
    <location>
        <begin position="1084"/>
        <end position="1131"/>
    </location>
</feature>
<evidence type="ECO:0000256" key="12">
    <source>
        <dbReference type="ARBA" id="ARBA00023011"/>
    </source>
</evidence>
<dbReference type="SUPFAM" id="SSF50729">
    <property type="entry name" value="PH domain-like"/>
    <property type="match status" value="1"/>
</dbReference>
<evidence type="ECO:0000256" key="16">
    <source>
        <dbReference type="ARBA" id="ARBA00023221"/>
    </source>
</evidence>
<sequence>MPRNQTDSIKSGSLRKKSRKTPSFSKFWFVLRSDSFSYYTNATEMYFPAGTIDLRYAVKAEIVHHGLEKEQLKSSTFSIITETRTYTFKADSAKAAHEWVKALQKEIFRSRNEGDYVKIIIPLVNIIDLEDSPIMNIATTLKIRAIENDETYAVDEYVLAFFTKGKEVVDAIKVSMKELGVSGIAVDDSSSTDLAAKAGSLNLEEIRENRPKLLKTQTSLKVKSPMVAAAASNVASTPKSPVDSLKKTNSSVSLSKKVRNLFNDNEGSTTPGSPHLSPRIGPLKSTSSKEVIKDWTLDSPSGLESPPGESMPSRQKSRPGTPPDQLAVSAAMAALQSDRDRKSHEQEEVYPTGHTTGHIRISSSIGQIFKKEGGSGSGASTPGEDNKSYDFLSASESNQIQYESSDKKKKKSANIVHKVTDMWGGGRKHFRDPNQAGGFRDDRHLVSEEDGAESNERFRAHFSLGETDNLVATYFCHIQKAIPIYGKMYLSNEHLCFRSLLPGTNTKMILPLHVVENVTKEKGFRFGYSGLVIVVHGHEEIFFEFGSSNNRDDCEIMILREMDRSKNRSIIRQSGSDYALRSARLITYEDALRNELPPGINVPPVILEPCNDTSNDFFVGKAKDSLRFTLLTIGSRGDVQPYISLGKGLLKEGHKVKIATHAEFKPWIEKHGIEFAEVAGDPGALMKIMIEHGMFSVSFLREAAAKFRDWIDELLLTAWKACQDTDVLIESPSAMAGIHIAEALKIPYMRAFTMPWTRTRAYPHAFIVPEQKMGGSYNYLTYVMFDNVFWKGISGQVNRWRKKTLHLPRTNLDLLQQTQVPFMYNVSPSVLVPPVDFPSWIRVTGYWFLDEGGEDYVPDKSLVDFIAKARKDDAKLVYIGFGSIVVSNPKELTKAVVASVQKAGVRCILSKGWSDRLGKGDASVPEVELPPEIYQIKSAPHDWLFPQVDAAVHHGGSGTTGASLRAGLPTIIKPFFGDQFFYAGRVEDLGAGVHLRKLTVNQFSKALWEVTHNERIISKAADIGKRIREENGVDTAIQVIYQELEYARSLIKDGNVPVGRKIPTLMDVAGLPVKLVQRATAPLPSLPICHDDSDQEHDEERDKKSNSSQEDDSTHTDGSWTVVDTESKEQE</sequence>
<dbReference type="GO" id="GO:0016020">
    <property type="term" value="C:membrane"/>
    <property type="evidence" value="ECO:0007669"/>
    <property type="project" value="UniProtKB-SubCell"/>
</dbReference>
<dbReference type="Pfam" id="PF00169">
    <property type="entry name" value="PH"/>
    <property type="match status" value="1"/>
</dbReference>
<evidence type="ECO:0000256" key="18">
    <source>
        <dbReference type="ARBA" id="ARBA00047886"/>
    </source>
</evidence>
<comment type="catalytic activity">
    <reaction evidence="18">
        <text>ergosterol + UDP-alpha-D-glucose = ergosteryl 3-beta-D-glucoside + UDP + H(+)</text>
        <dbReference type="Rhea" id="RHEA:61836"/>
        <dbReference type="ChEBI" id="CHEBI:15378"/>
        <dbReference type="ChEBI" id="CHEBI:16933"/>
        <dbReference type="ChEBI" id="CHEBI:52973"/>
        <dbReference type="ChEBI" id="CHEBI:58223"/>
        <dbReference type="ChEBI" id="CHEBI:58885"/>
    </reaction>
    <physiologicalReaction direction="left-to-right" evidence="18">
        <dbReference type="Rhea" id="RHEA:61837"/>
    </physiologicalReaction>
</comment>
<dbReference type="SMART" id="SM00568">
    <property type="entry name" value="GRAM"/>
    <property type="match status" value="1"/>
</dbReference>
<dbReference type="PANTHER" id="PTHR48050:SF25">
    <property type="entry name" value="STEROL 3-BETA-GLUCOSYLTRANSFERASE"/>
    <property type="match status" value="1"/>
</dbReference>
<keyword evidence="23" id="KW-1185">Reference proteome</keyword>
<dbReference type="CDD" id="cd13216">
    <property type="entry name" value="PH-GRAM2_AGT26"/>
    <property type="match status" value="1"/>
</dbReference>
<dbReference type="Pfam" id="PF03033">
    <property type="entry name" value="Glyco_transf_28"/>
    <property type="match status" value="1"/>
</dbReference>
<evidence type="ECO:0000256" key="7">
    <source>
        <dbReference type="ARBA" id="ARBA00022516"/>
    </source>
</evidence>
<comment type="similarity">
    <text evidence="3">Belongs to the glycosyltransferase 28 family.</text>
</comment>
<dbReference type="FunFam" id="3.40.50.2000:FF:000009">
    <property type="entry name" value="Sterol 3-beta-glucosyltransferase UGT80A2"/>
    <property type="match status" value="1"/>
</dbReference>
<proteinExistence type="inferred from homology"/>
<feature type="region of interest" description="Disordered" evidence="20">
    <location>
        <begin position="262"/>
        <end position="390"/>
    </location>
</feature>
<keyword evidence="12" id="KW-0756">Sterol biosynthesis</keyword>
<evidence type="ECO:0000313" key="22">
    <source>
        <dbReference type="EMBL" id="ANB15176.1"/>
    </source>
</evidence>
<evidence type="ECO:0000313" key="23">
    <source>
        <dbReference type="Proteomes" id="UP000189580"/>
    </source>
</evidence>
<dbReference type="CDD" id="cd03784">
    <property type="entry name" value="GT1_Gtf-like"/>
    <property type="match status" value="1"/>
</dbReference>
<evidence type="ECO:0000256" key="19">
    <source>
        <dbReference type="ARBA" id="ARBA00049453"/>
    </source>
</evidence>
<dbReference type="SMART" id="SM00233">
    <property type="entry name" value="PH"/>
    <property type="match status" value="1"/>
</dbReference>
<evidence type="ECO:0000256" key="10">
    <source>
        <dbReference type="ARBA" id="ARBA00022737"/>
    </source>
</evidence>
<dbReference type="InterPro" id="IPR004182">
    <property type="entry name" value="GRAM"/>
</dbReference>
<keyword evidence="7" id="KW-0444">Lipid biosynthesis</keyword>
<dbReference type="KEGG" id="slb:AWJ20_2800"/>
<keyword evidence="11" id="KW-0752">Steroid biosynthesis</keyword>
<feature type="compositionally biased region" description="Polar residues" evidence="20">
    <location>
        <begin position="262"/>
        <end position="272"/>
    </location>
</feature>
<keyword evidence="16" id="KW-0753">Steroid metabolism</keyword>
<feature type="domain" description="PH" evidence="21">
    <location>
        <begin position="7"/>
        <end position="108"/>
    </location>
</feature>
<evidence type="ECO:0000256" key="9">
    <source>
        <dbReference type="ARBA" id="ARBA00022679"/>
    </source>
</evidence>
<evidence type="ECO:0000256" key="3">
    <source>
        <dbReference type="ARBA" id="ARBA00006962"/>
    </source>
</evidence>
<evidence type="ECO:0000256" key="2">
    <source>
        <dbReference type="ARBA" id="ARBA00004496"/>
    </source>
</evidence>
<evidence type="ECO:0000256" key="5">
    <source>
        <dbReference type="ARBA" id="ARBA00017894"/>
    </source>
</evidence>
<dbReference type="OrthoDB" id="10261837at2759"/>
<accession>A0A167FDW8</accession>
<keyword evidence="13" id="KW-0443">Lipid metabolism</keyword>
<dbReference type="AlphaFoldDB" id="A0A167FDW8"/>
<dbReference type="InterPro" id="IPR010610">
    <property type="entry name" value="EryCIII-like_C"/>
</dbReference>
<evidence type="ECO:0000256" key="11">
    <source>
        <dbReference type="ARBA" id="ARBA00022955"/>
    </source>
</evidence>
<keyword evidence="8" id="KW-0328">Glycosyltransferase</keyword>
<keyword evidence="6" id="KW-0963">Cytoplasm</keyword>
<dbReference type="InterPro" id="IPR011993">
    <property type="entry name" value="PH-like_dom_sf"/>
</dbReference>
<keyword evidence="9" id="KW-0808">Transferase</keyword>
<evidence type="ECO:0000256" key="4">
    <source>
        <dbReference type="ARBA" id="ARBA00012650"/>
    </source>
</evidence>
<name>A0A167FDW8_9ASCO</name>
<comment type="catalytic activity">
    <reaction evidence="19">
        <text>a sterol + UDP-alpha-D-glucose = a sterol 3-beta-D-glucoside + UDP + H(+)</text>
        <dbReference type="Rhea" id="RHEA:22724"/>
        <dbReference type="ChEBI" id="CHEBI:15378"/>
        <dbReference type="ChEBI" id="CHEBI:15889"/>
        <dbReference type="ChEBI" id="CHEBI:37424"/>
        <dbReference type="ChEBI" id="CHEBI:58223"/>
        <dbReference type="ChEBI" id="CHEBI:58885"/>
        <dbReference type="EC" id="2.4.1.173"/>
    </reaction>
    <physiologicalReaction direction="left-to-right" evidence="19">
        <dbReference type="Rhea" id="RHEA:22725"/>
    </physiologicalReaction>
</comment>
<evidence type="ECO:0000256" key="17">
    <source>
        <dbReference type="ARBA" id="ARBA00029843"/>
    </source>
</evidence>
<feature type="compositionally biased region" description="Low complexity" evidence="20">
    <location>
        <begin position="299"/>
        <end position="313"/>
    </location>
</feature>
<dbReference type="FunFam" id="3.40.50.2000:FF:000029">
    <property type="entry name" value="Sterol 3-beta-glucosyltransferase"/>
    <property type="match status" value="1"/>
</dbReference>
<comment type="subcellular location">
    <subcellularLocation>
        <location evidence="2">Cytoplasm</location>
    </subcellularLocation>
    <subcellularLocation>
        <location evidence="1">Membrane</location>
        <topology evidence="1">Peripheral membrane protein</topology>
    </subcellularLocation>
</comment>
<dbReference type="SUPFAM" id="SSF53756">
    <property type="entry name" value="UDP-Glycosyltransferase/glycogen phosphorylase"/>
    <property type="match status" value="1"/>
</dbReference>
<evidence type="ECO:0000256" key="20">
    <source>
        <dbReference type="SAM" id="MobiDB-lite"/>
    </source>
</evidence>
<evidence type="ECO:0000256" key="1">
    <source>
        <dbReference type="ARBA" id="ARBA00004170"/>
    </source>
</evidence>